<dbReference type="PANTHER" id="PTHR10815:SF13">
    <property type="entry name" value="METHYLATED-DNA--PROTEIN-CYSTEINE METHYLTRANSFERASE"/>
    <property type="match status" value="1"/>
</dbReference>
<keyword evidence="11" id="KW-1185">Reference proteome</keyword>
<dbReference type="InterPro" id="IPR014048">
    <property type="entry name" value="MethylDNA_cys_MeTrfase_DNA-bd"/>
</dbReference>
<dbReference type="NCBIfam" id="TIGR00589">
    <property type="entry name" value="ogt"/>
    <property type="match status" value="1"/>
</dbReference>
<accession>A0A926F587</accession>
<organism evidence="10 11">
    <name type="scientific">Jilunia laotingensis</name>
    <dbReference type="NCBI Taxonomy" id="2763675"/>
    <lineage>
        <taxon>Bacteria</taxon>
        <taxon>Pseudomonadati</taxon>
        <taxon>Bacteroidota</taxon>
        <taxon>Bacteroidia</taxon>
        <taxon>Bacteroidales</taxon>
        <taxon>Bacteroidaceae</taxon>
        <taxon>Jilunia</taxon>
    </lineage>
</organism>
<dbReference type="GO" id="GO:0006281">
    <property type="term" value="P:DNA repair"/>
    <property type="evidence" value="ECO:0007669"/>
    <property type="project" value="UniProtKB-KW"/>
</dbReference>
<dbReference type="EC" id="2.1.1.63" evidence="3"/>
<dbReference type="FunFam" id="1.10.10.10:FF:000214">
    <property type="entry name" value="Methylated-DNA--protein-cysteine methyltransferase"/>
    <property type="match status" value="1"/>
</dbReference>
<evidence type="ECO:0000259" key="9">
    <source>
        <dbReference type="Pfam" id="PF01035"/>
    </source>
</evidence>
<evidence type="ECO:0000256" key="1">
    <source>
        <dbReference type="ARBA" id="ARBA00001286"/>
    </source>
</evidence>
<dbReference type="Proteomes" id="UP000651085">
    <property type="component" value="Unassembled WGS sequence"/>
</dbReference>
<evidence type="ECO:0000256" key="5">
    <source>
        <dbReference type="ARBA" id="ARBA00022679"/>
    </source>
</evidence>
<comment type="similarity">
    <text evidence="2">Belongs to the MGMT family.</text>
</comment>
<dbReference type="Gene3D" id="1.10.10.10">
    <property type="entry name" value="Winged helix-like DNA-binding domain superfamily/Winged helix DNA-binding domain"/>
    <property type="match status" value="1"/>
</dbReference>
<dbReference type="CDD" id="cd06445">
    <property type="entry name" value="ATase"/>
    <property type="match status" value="1"/>
</dbReference>
<evidence type="ECO:0000256" key="8">
    <source>
        <dbReference type="ARBA" id="ARBA00049348"/>
    </source>
</evidence>
<keyword evidence="7" id="KW-0234">DNA repair</keyword>
<sequence length="201" mass="22318">MGESLNFVRYGEGTSHEHFISIERMSNEECGVGGRNLSISYNFESTSFMDVLVASTTKGVCYMAFADEREKALEELASLFPMAAFERRSDKLQEHAVAILNTGCEDIKNVKLYVKASDFQLKVWNTLLKIPLGALTTYGDIARYLHSPKASRAVGTAVGDNPVAFLIPCHRVVRSDGTLGGYHWGLTRKTAIIDWEAKKCK</sequence>
<keyword evidence="6" id="KW-0227">DNA damage</keyword>
<evidence type="ECO:0000256" key="7">
    <source>
        <dbReference type="ARBA" id="ARBA00023204"/>
    </source>
</evidence>
<dbReference type="PANTHER" id="PTHR10815">
    <property type="entry name" value="METHYLATED-DNA--PROTEIN-CYSTEINE METHYLTRANSFERASE"/>
    <property type="match status" value="1"/>
</dbReference>
<keyword evidence="5" id="KW-0808">Transferase</keyword>
<dbReference type="SUPFAM" id="SSF53155">
    <property type="entry name" value="Methylated DNA-protein cysteine methyltransferase domain"/>
    <property type="match status" value="1"/>
</dbReference>
<dbReference type="InterPro" id="IPR036388">
    <property type="entry name" value="WH-like_DNA-bd_sf"/>
</dbReference>
<reference evidence="10" key="1">
    <citation type="submission" date="2020-08" db="EMBL/GenBank/DDBJ databases">
        <title>Genome public.</title>
        <authorList>
            <person name="Liu C."/>
            <person name="Sun Q."/>
        </authorList>
    </citation>
    <scope>NUCLEOTIDE SEQUENCE</scope>
    <source>
        <strain evidence="10">N12</strain>
    </source>
</reference>
<name>A0A926F587_9BACT</name>
<proteinExistence type="inferred from homology"/>
<evidence type="ECO:0000256" key="3">
    <source>
        <dbReference type="ARBA" id="ARBA00011918"/>
    </source>
</evidence>
<dbReference type="AlphaFoldDB" id="A0A926F587"/>
<dbReference type="SUPFAM" id="SSF46767">
    <property type="entry name" value="Methylated DNA-protein cysteine methyltransferase, C-terminal domain"/>
    <property type="match status" value="1"/>
</dbReference>
<dbReference type="InterPro" id="IPR036631">
    <property type="entry name" value="MGMT_N_sf"/>
</dbReference>
<dbReference type="PROSITE" id="PS00374">
    <property type="entry name" value="MGMT"/>
    <property type="match status" value="1"/>
</dbReference>
<gene>
    <name evidence="10" type="ORF">H8744_13440</name>
</gene>
<evidence type="ECO:0000256" key="2">
    <source>
        <dbReference type="ARBA" id="ARBA00008711"/>
    </source>
</evidence>
<evidence type="ECO:0000256" key="4">
    <source>
        <dbReference type="ARBA" id="ARBA00022603"/>
    </source>
</evidence>
<dbReference type="EMBL" id="JACRTF010000001">
    <property type="protein sequence ID" value="MBC8594230.1"/>
    <property type="molecule type" value="Genomic_DNA"/>
</dbReference>
<dbReference type="InterPro" id="IPR001497">
    <property type="entry name" value="MethylDNA_cys_MeTrfase_AS"/>
</dbReference>
<protein>
    <recommendedName>
        <fullName evidence="3">methylated-DNA--[protein]-cysteine S-methyltransferase</fullName>
        <ecNumber evidence="3">2.1.1.63</ecNumber>
    </recommendedName>
</protein>
<dbReference type="GO" id="GO:0003908">
    <property type="term" value="F:methylated-DNA-[protein]-cysteine S-methyltransferase activity"/>
    <property type="evidence" value="ECO:0007669"/>
    <property type="project" value="UniProtKB-EC"/>
</dbReference>
<keyword evidence="4" id="KW-0489">Methyltransferase</keyword>
<dbReference type="Gene3D" id="3.30.160.70">
    <property type="entry name" value="Methylated DNA-protein cysteine methyltransferase domain"/>
    <property type="match status" value="1"/>
</dbReference>
<feature type="domain" description="Methylated-DNA-[protein]-cysteine S-methyltransferase DNA binding" evidence="9">
    <location>
        <begin position="118"/>
        <end position="197"/>
    </location>
</feature>
<comment type="catalytic activity">
    <reaction evidence="8">
        <text>a 6-O-methyl-2'-deoxyguanosine in DNA + L-cysteinyl-[protein] = S-methyl-L-cysteinyl-[protein] + a 2'-deoxyguanosine in DNA</text>
        <dbReference type="Rhea" id="RHEA:24000"/>
        <dbReference type="Rhea" id="RHEA-COMP:10131"/>
        <dbReference type="Rhea" id="RHEA-COMP:10132"/>
        <dbReference type="Rhea" id="RHEA-COMP:11367"/>
        <dbReference type="Rhea" id="RHEA-COMP:11368"/>
        <dbReference type="ChEBI" id="CHEBI:29950"/>
        <dbReference type="ChEBI" id="CHEBI:82612"/>
        <dbReference type="ChEBI" id="CHEBI:85445"/>
        <dbReference type="ChEBI" id="CHEBI:85448"/>
        <dbReference type="EC" id="2.1.1.63"/>
    </reaction>
</comment>
<dbReference type="InterPro" id="IPR036217">
    <property type="entry name" value="MethylDNA_cys_MeTrfase_DNAb"/>
</dbReference>
<dbReference type="GO" id="GO:0032259">
    <property type="term" value="P:methylation"/>
    <property type="evidence" value="ECO:0007669"/>
    <property type="project" value="UniProtKB-KW"/>
</dbReference>
<evidence type="ECO:0000256" key="6">
    <source>
        <dbReference type="ARBA" id="ARBA00022763"/>
    </source>
</evidence>
<evidence type="ECO:0000313" key="10">
    <source>
        <dbReference type="EMBL" id="MBC8594230.1"/>
    </source>
</evidence>
<comment type="caution">
    <text evidence="10">The sequence shown here is derived from an EMBL/GenBank/DDBJ whole genome shotgun (WGS) entry which is preliminary data.</text>
</comment>
<comment type="catalytic activity">
    <reaction evidence="1">
        <text>a 4-O-methyl-thymidine in DNA + L-cysteinyl-[protein] = a thymidine in DNA + S-methyl-L-cysteinyl-[protein]</text>
        <dbReference type="Rhea" id="RHEA:53428"/>
        <dbReference type="Rhea" id="RHEA-COMP:10131"/>
        <dbReference type="Rhea" id="RHEA-COMP:10132"/>
        <dbReference type="Rhea" id="RHEA-COMP:13555"/>
        <dbReference type="Rhea" id="RHEA-COMP:13556"/>
        <dbReference type="ChEBI" id="CHEBI:29950"/>
        <dbReference type="ChEBI" id="CHEBI:82612"/>
        <dbReference type="ChEBI" id="CHEBI:137386"/>
        <dbReference type="ChEBI" id="CHEBI:137387"/>
        <dbReference type="EC" id="2.1.1.63"/>
    </reaction>
</comment>
<dbReference type="RefSeq" id="WP_262435329.1">
    <property type="nucleotide sequence ID" value="NZ_JACRTF010000001.1"/>
</dbReference>
<evidence type="ECO:0000313" key="11">
    <source>
        <dbReference type="Proteomes" id="UP000651085"/>
    </source>
</evidence>
<dbReference type="Pfam" id="PF01035">
    <property type="entry name" value="DNA_binding_1"/>
    <property type="match status" value="1"/>
</dbReference>